<evidence type="ECO:0000256" key="1">
    <source>
        <dbReference type="ARBA" id="ARBA00004496"/>
    </source>
</evidence>
<dbReference type="InterPro" id="IPR051982">
    <property type="entry name" value="CiliaryAsmbly_MitoImport"/>
</dbReference>
<reference evidence="9 10" key="1">
    <citation type="submission" date="2024-03" db="EMBL/GenBank/DDBJ databases">
        <title>Complete genome sequence of the green alga Chloropicon roscoffensis RCC1871.</title>
        <authorList>
            <person name="Lemieux C."/>
            <person name="Pombert J.-F."/>
            <person name="Otis C."/>
            <person name="Turmel M."/>
        </authorList>
    </citation>
    <scope>NUCLEOTIDE SEQUENCE [LARGE SCALE GENOMIC DNA]</scope>
    <source>
        <strain evidence="9 10">RCC1871</strain>
    </source>
</reference>
<dbReference type="InterPro" id="IPR025986">
    <property type="entry name" value="RPAP3-like_C"/>
</dbReference>
<protein>
    <submittedName>
        <fullName evidence="9">Tetratricopeptide repeat domain-containing protein</fullName>
    </submittedName>
</protein>
<feature type="region of interest" description="Disordered" evidence="7">
    <location>
        <begin position="491"/>
        <end position="529"/>
    </location>
</feature>
<feature type="repeat" description="TPR" evidence="5">
    <location>
        <begin position="143"/>
        <end position="176"/>
    </location>
</feature>
<feature type="compositionally biased region" description="Acidic residues" evidence="7">
    <location>
        <begin position="266"/>
        <end position="280"/>
    </location>
</feature>
<dbReference type="Pfam" id="PF13877">
    <property type="entry name" value="RPAP3_C"/>
    <property type="match status" value="1"/>
</dbReference>
<dbReference type="SUPFAM" id="SSF48452">
    <property type="entry name" value="TPR-like"/>
    <property type="match status" value="2"/>
</dbReference>
<feature type="compositionally biased region" description="Basic and acidic residues" evidence="7">
    <location>
        <begin position="281"/>
        <end position="291"/>
    </location>
</feature>
<feature type="compositionally biased region" description="Low complexity" evidence="7">
    <location>
        <begin position="507"/>
        <end position="521"/>
    </location>
</feature>
<name>A0AAX4PDU2_9CHLO</name>
<dbReference type="PROSITE" id="PS50005">
    <property type="entry name" value="TPR"/>
    <property type="match status" value="1"/>
</dbReference>
<evidence type="ECO:0000256" key="6">
    <source>
        <dbReference type="SAM" id="Coils"/>
    </source>
</evidence>
<evidence type="ECO:0000256" key="3">
    <source>
        <dbReference type="ARBA" id="ARBA00022737"/>
    </source>
</evidence>
<sequence>MKVEQRAPTSMEEKKEFDSVTFDQIQTISDVSKLRRLEQYMRDEGFTSTADAARVRLHEMGSRTFTDDEEVAKREAEVELSKAREELSSWKAELGALRQKKGARRANQEVPTVRDGVAGKAGGASITEVVEERFDAGEVEFMAEREKEKGNELFKAGEYKESVEAYDKSISLAPKAATLANRAAAKLKLKLYDGAIEDCTLALAQDPKYVKVLMRRAVARMELKRYEEAYEDIEVALEGAPGNKELQKMRDKVLRKMPQRVTQVEIEEVSDSDSDSDFGEEAPREEDVGKIEEIVDAEEDVGQVVEIAEEAPRAEPAKEVGRTRIQIEVCSDSSDEETSGDEQEQEEDKEEEEEVGAVRGPSATSSPSPAPPSAEELKAKGNAAYSSGDLRAALHWYTESIGREQCSAVYSNRTQVHLVMKNFESAISDCNSALDLDGSNIKATYRRARALKEAGRIVEALACLEIVKQKMPRRADIQGQIDELRRLKAEAEKEARVPSPEPKAAAKKSPAASPAVIKSPSQAKQDLPIPQSSTEFETNVRFMRKCPEDLARYVYQIPVEKFATLFKKTFTSEILGSTIEGLLAGFDHDSFSFCHEVLYSFTRADRFSITSKMLSSKHKACLRELFDRLSEAPTAGGADLASLKKGYGVK</sequence>
<dbReference type="Gene3D" id="1.25.40.10">
    <property type="entry name" value="Tetratricopeptide repeat domain"/>
    <property type="match status" value="2"/>
</dbReference>
<feature type="compositionally biased region" description="Basic and acidic residues" evidence="7">
    <location>
        <begin position="310"/>
        <end position="322"/>
    </location>
</feature>
<evidence type="ECO:0000256" key="5">
    <source>
        <dbReference type="PROSITE-ProRule" id="PRU00339"/>
    </source>
</evidence>
<dbReference type="InterPro" id="IPR011990">
    <property type="entry name" value="TPR-like_helical_dom_sf"/>
</dbReference>
<keyword evidence="3" id="KW-0677">Repeat</keyword>
<accession>A0AAX4PDU2</accession>
<evidence type="ECO:0000256" key="7">
    <source>
        <dbReference type="SAM" id="MobiDB-lite"/>
    </source>
</evidence>
<keyword evidence="6" id="KW-0175">Coiled coil</keyword>
<dbReference type="Pfam" id="PF13432">
    <property type="entry name" value="TPR_16"/>
    <property type="match status" value="1"/>
</dbReference>
<dbReference type="GO" id="GO:0005739">
    <property type="term" value="C:mitochondrion"/>
    <property type="evidence" value="ECO:0007669"/>
    <property type="project" value="TreeGrafter"/>
</dbReference>
<dbReference type="PANTHER" id="PTHR45984:SF1">
    <property type="entry name" value="SPAG1 AXONEMAL DYNEIN ASSEMBLY FACTOR"/>
    <property type="match status" value="1"/>
</dbReference>
<feature type="region of interest" description="Disordered" evidence="7">
    <location>
        <begin position="308"/>
        <end position="379"/>
    </location>
</feature>
<keyword evidence="2" id="KW-0963">Cytoplasm</keyword>
<dbReference type="SMART" id="SM00028">
    <property type="entry name" value="TPR"/>
    <property type="match status" value="5"/>
</dbReference>
<dbReference type="PANTHER" id="PTHR45984">
    <property type="entry name" value="RNA (RNA) POLYMERASE II ASSOCIATED PROTEIN HOMOLOG"/>
    <property type="match status" value="1"/>
</dbReference>
<evidence type="ECO:0000313" key="9">
    <source>
        <dbReference type="EMBL" id="WZN63785.1"/>
    </source>
</evidence>
<organism evidence="9 10">
    <name type="scientific">Chloropicon roscoffensis</name>
    <dbReference type="NCBI Taxonomy" id="1461544"/>
    <lineage>
        <taxon>Eukaryota</taxon>
        <taxon>Viridiplantae</taxon>
        <taxon>Chlorophyta</taxon>
        <taxon>Chloropicophyceae</taxon>
        <taxon>Chloropicales</taxon>
        <taxon>Chloropicaceae</taxon>
        <taxon>Chloropicon</taxon>
    </lineage>
</organism>
<feature type="region of interest" description="Disordered" evidence="7">
    <location>
        <begin position="266"/>
        <end position="291"/>
    </location>
</feature>
<evidence type="ECO:0000256" key="4">
    <source>
        <dbReference type="ARBA" id="ARBA00022803"/>
    </source>
</evidence>
<feature type="compositionally biased region" description="Acidic residues" evidence="7">
    <location>
        <begin position="333"/>
        <end position="355"/>
    </location>
</feature>
<feature type="coiled-coil region" evidence="6">
    <location>
        <begin position="66"/>
        <end position="100"/>
    </location>
</feature>
<evidence type="ECO:0000256" key="2">
    <source>
        <dbReference type="ARBA" id="ARBA00022490"/>
    </source>
</evidence>
<proteinExistence type="predicted"/>
<keyword evidence="4 5" id="KW-0802">TPR repeat</keyword>
<dbReference type="Proteomes" id="UP001472866">
    <property type="component" value="Chromosome 08"/>
</dbReference>
<dbReference type="GO" id="GO:0031072">
    <property type="term" value="F:heat shock protein binding"/>
    <property type="evidence" value="ECO:0007669"/>
    <property type="project" value="TreeGrafter"/>
</dbReference>
<dbReference type="InterPro" id="IPR019734">
    <property type="entry name" value="TPR_rpt"/>
</dbReference>
<evidence type="ECO:0000313" key="10">
    <source>
        <dbReference type="Proteomes" id="UP001472866"/>
    </source>
</evidence>
<gene>
    <name evidence="9" type="ORF">HKI87_08g53360</name>
</gene>
<dbReference type="GO" id="GO:0005829">
    <property type="term" value="C:cytosol"/>
    <property type="evidence" value="ECO:0007669"/>
    <property type="project" value="TreeGrafter"/>
</dbReference>
<dbReference type="EMBL" id="CP151508">
    <property type="protein sequence ID" value="WZN63785.1"/>
    <property type="molecule type" value="Genomic_DNA"/>
</dbReference>
<keyword evidence="10" id="KW-1185">Reference proteome</keyword>
<dbReference type="GO" id="GO:0006626">
    <property type="term" value="P:protein targeting to mitochondrion"/>
    <property type="evidence" value="ECO:0007669"/>
    <property type="project" value="TreeGrafter"/>
</dbReference>
<dbReference type="AlphaFoldDB" id="A0AAX4PDU2"/>
<comment type="subcellular location">
    <subcellularLocation>
        <location evidence="1">Cytoplasm</location>
    </subcellularLocation>
</comment>
<evidence type="ECO:0000259" key="8">
    <source>
        <dbReference type="Pfam" id="PF13877"/>
    </source>
</evidence>
<feature type="domain" description="RNA-polymerase II-associated protein 3-like C-terminal" evidence="8">
    <location>
        <begin position="530"/>
        <end position="619"/>
    </location>
</feature>